<organism evidence="2 3">
    <name type="scientific">Aequorivita aurantiaca</name>
    <dbReference type="NCBI Taxonomy" id="3053356"/>
    <lineage>
        <taxon>Bacteria</taxon>
        <taxon>Pseudomonadati</taxon>
        <taxon>Bacteroidota</taxon>
        <taxon>Flavobacteriia</taxon>
        <taxon>Flavobacteriales</taxon>
        <taxon>Flavobacteriaceae</taxon>
        <taxon>Aequorivita</taxon>
    </lineage>
</organism>
<comment type="caution">
    <text evidence="2">The sequence shown here is derived from an EMBL/GenBank/DDBJ whole genome shotgun (WGS) entry which is preliminary data.</text>
</comment>
<accession>A0ABT8DHL5</accession>
<evidence type="ECO:0000313" key="2">
    <source>
        <dbReference type="EMBL" id="MDN3724377.1"/>
    </source>
</evidence>
<keyword evidence="1" id="KW-1133">Transmembrane helix</keyword>
<proteinExistence type="predicted"/>
<keyword evidence="1" id="KW-0812">Transmembrane</keyword>
<dbReference type="RefSeq" id="WP_290254463.1">
    <property type="nucleotide sequence ID" value="NZ_JAUGQQ010000004.1"/>
</dbReference>
<name>A0ABT8DHL5_9FLAO</name>
<reference evidence="2 3" key="1">
    <citation type="submission" date="2023-06" db="EMBL/GenBank/DDBJ databases">
        <authorList>
            <person name="Ye Y.-Q."/>
            <person name="Du Z.-J."/>
        </authorList>
    </citation>
    <scope>NUCLEOTIDE SEQUENCE [LARGE SCALE GENOMIC DNA]</scope>
    <source>
        <strain evidence="2 3">SDUM287046</strain>
    </source>
</reference>
<feature type="transmembrane region" description="Helical" evidence="1">
    <location>
        <begin position="6"/>
        <end position="23"/>
    </location>
</feature>
<gene>
    <name evidence="2" type="ORF">QRD02_08280</name>
</gene>
<evidence type="ECO:0008006" key="4">
    <source>
        <dbReference type="Google" id="ProtNLM"/>
    </source>
</evidence>
<keyword evidence="3" id="KW-1185">Reference proteome</keyword>
<dbReference type="EMBL" id="JAUGQQ010000004">
    <property type="protein sequence ID" value="MDN3724377.1"/>
    <property type="molecule type" value="Genomic_DNA"/>
</dbReference>
<evidence type="ECO:0000256" key="1">
    <source>
        <dbReference type="SAM" id="Phobius"/>
    </source>
</evidence>
<protein>
    <recommendedName>
        <fullName evidence="4">Sensor histidine kinase</fullName>
    </recommendedName>
</protein>
<keyword evidence="1" id="KW-0472">Membrane</keyword>
<sequence length="87" mass="10251">MIFQIAITIVLSIAVIGLLVWFFNAKDTLSKTHNHYILTLENAISITRFQLNFRNENLNRYDFQKYNLEEALVVQPEIILMESYNDI</sequence>
<dbReference type="Proteomes" id="UP001244787">
    <property type="component" value="Unassembled WGS sequence"/>
</dbReference>
<evidence type="ECO:0000313" key="3">
    <source>
        <dbReference type="Proteomes" id="UP001244787"/>
    </source>
</evidence>